<organism evidence="3 4">
    <name type="scientific">Zootermopsis nevadensis</name>
    <name type="common">Dampwood termite</name>
    <dbReference type="NCBI Taxonomy" id="136037"/>
    <lineage>
        <taxon>Eukaryota</taxon>
        <taxon>Metazoa</taxon>
        <taxon>Ecdysozoa</taxon>
        <taxon>Arthropoda</taxon>
        <taxon>Hexapoda</taxon>
        <taxon>Insecta</taxon>
        <taxon>Pterygota</taxon>
        <taxon>Neoptera</taxon>
        <taxon>Polyneoptera</taxon>
        <taxon>Dictyoptera</taxon>
        <taxon>Blattodea</taxon>
        <taxon>Blattoidea</taxon>
        <taxon>Termitoidae</taxon>
        <taxon>Termopsidae</taxon>
        <taxon>Zootermopsis</taxon>
    </lineage>
</organism>
<dbReference type="EMBL" id="KK852854">
    <property type="protein sequence ID" value="KDR14987.1"/>
    <property type="molecule type" value="Genomic_DNA"/>
</dbReference>
<keyword evidence="1" id="KW-0175">Coiled coil</keyword>
<dbReference type="AlphaFoldDB" id="A0A067R943"/>
<dbReference type="InterPro" id="IPR051235">
    <property type="entry name" value="CEP152/SHC-Transforming"/>
</dbReference>
<accession>A0A067R943</accession>
<feature type="coiled-coil region" evidence="1">
    <location>
        <begin position="540"/>
        <end position="650"/>
    </location>
</feature>
<keyword evidence="4" id="KW-1185">Reference proteome</keyword>
<evidence type="ECO:0000313" key="4">
    <source>
        <dbReference type="Proteomes" id="UP000027135"/>
    </source>
</evidence>
<feature type="region of interest" description="Disordered" evidence="2">
    <location>
        <begin position="1"/>
        <end position="30"/>
    </location>
</feature>
<dbReference type="GO" id="GO:0007099">
    <property type="term" value="P:centriole replication"/>
    <property type="evidence" value="ECO:0007669"/>
    <property type="project" value="TreeGrafter"/>
</dbReference>
<dbReference type="PANTHER" id="PTHR10337:SF6">
    <property type="entry name" value="CENTROSOMAL PROTEIN OF 152 KDA"/>
    <property type="match status" value="1"/>
</dbReference>
<dbReference type="FunCoup" id="A0A067R943">
    <property type="interactions" value="57"/>
</dbReference>
<dbReference type="PANTHER" id="PTHR10337">
    <property type="entry name" value="SHC TRANSFORMING PROTEIN"/>
    <property type="match status" value="1"/>
</dbReference>
<dbReference type="STRING" id="136037.A0A067R943"/>
<dbReference type="OMA" id="MNTPGMS"/>
<dbReference type="InParanoid" id="A0A067R943"/>
<dbReference type="OrthoDB" id="8188544at2759"/>
<protein>
    <submittedName>
        <fullName evidence="3">Centrosomal protein of 152 kDa</fullName>
    </submittedName>
</protein>
<proteinExistence type="predicted"/>
<gene>
    <name evidence="3" type="ORF">L798_10678</name>
</gene>
<dbReference type="GO" id="GO:0005813">
    <property type="term" value="C:centrosome"/>
    <property type="evidence" value="ECO:0007669"/>
    <property type="project" value="TreeGrafter"/>
</dbReference>
<reference evidence="3 4" key="1">
    <citation type="journal article" date="2014" name="Nat. Commun.">
        <title>Molecular traces of alternative social organization in a termite genome.</title>
        <authorList>
            <person name="Terrapon N."/>
            <person name="Li C."/>
            <person name="Robertson H.M."/>
            <person name="Ji L."/>
            <person name="Meng X."/>
            <person name="Booth W."/>
            <person name="Chen Z."/>
            <person name="Childers C.P."/>
            <person name="Glastad K.M."/>
            <person name="Gokhale K."/>
            <person name="Gowin J."/>
            <person name="Gronenberg W."/>
            <person name="Hermansen R.A."/>
            <person name="Hu H."/>
            <person name="Hunt B.G."/>
            <person name="Huylmans A.K."/>
            <person name="Khalil S.M."/>
            <person name="Mitchell R.D."/>
            <person name="Munoz-Torres M.C."/>
            <person name="Mustard J.A."/>
            <person name="Pan H."/>
            <person name="Reese J.T."/>
            <person name="Scharf M.E."/>
            <person name="Sun F."/>
            <person name="Vogel H."/>
            <person name="Xiao J."/>
            <person name="Yang W."/>
            <person name="Yang Z."/>
            <person name="Yang Z."/>
            <person name="Zhou J."/>
            <person name="Zhu J."/>
            <person name="Brent C.S."/>
            <person name="Elsik C.G."/>
            <person name="Goodisman M.A."/>
            <person name="Liberles D.A."/>
            <person name="Roe R.M."/>
            <person name="Vargo E.L."/>
            <person name="Vilcinskas A."/>
            <person name="Wang J."/>
            <person name="Bornberg-Bauer E."/>
            <person name="Korb J."/>
            <person name="Zhang G."/>
            <person name="Liebig J."/>
        </authorList>
    </citation>
    <scope>NUCLEOTIDE SEQUENCE [LARGE SCALE GENOMIC DNA]</scope>
    <source>
        <tissue evidence="3">Whole organism</tissue>
    </source>
</reference>
<feature type="region of interest" description="Disordered" evidence="2">
    <location>
        <begin position="58"/>
        <end position="80"/>
    </location>
</feature>
<sequence>MSIFQGSEDLQLDESFQNLEEDEAEEDQKRRNKELHDLLTNAFDDLMDDDDDISTLNSTCRSPAMIEGDTGRPANMQHQPLPNDLKKDIGGESSDFRVAIVSPQVSDHYQYCFRNSPYEDSNQQYRKAEYGSMEQLEVLYEVRVREVQRLSQQLEELKEQAAHEKDQLYRRFALAQAEKEHVTQQHSQSAKNLVLSKEKVLELEKEVDTLRLNLANVQQSNLKLTGELDAGRMSVKDLEQKVSLLERSSVASKDTLLRGMQERYEKEILTLRNQIESITAKLSAKDIECEGLQQRLTDLSRTHEALLVEKTDTINQLMANLEESQRQCQKLIANIDNGKTAAEKEQLEKDVQKLQTELNTVRSDLQHYEVLAQSGLLGAEDSDSFRMDSKPQPSNDENIRLRDQLQRCLAGLCMKREQIMKLKAQLLDRDKVIKKMREQEAAYLVQTDNFKKDAEGLLEQLHKYRTAEGSSKDMLKLQSQVAELQSELTVVKADRYRLEGELVILRQASMGEKLRAIDQHSKEYIEWHDKAIARVRQEGNEQIEMLNADFSIQLREAQKECDEVKQLYIEMCNTKECEQKAKKELANLLDLQTEQLKKTQVELETERKKLAELSAVQESVAEVENLKQALNTEKEKVRSLEVDLEAARERDHRYTATVTEEIERAKMEALQELQLSSKQTHPAIVDRACSPVREFKAEGEELSRAVATLEAQHHRQLEQVKQESVRCLANELATCEARHQQQLEQAEEQYSHNLATFRGLIDNKTQEVEVLKQAMLAERDKLRAKHESGHVMEELTARTKEVEQLKDQLDSYDKEWQARLSAETSKWQARLAEHQQDVESERDRMAEAIAGWAEELQTVRKQHQELEIKSLELQNKYQAAKKTARRYKLWADGKERHIQQEWQRITVGFQNAFEVLHAKAEAALTSTESDNCDVKRLEKQIQELQDKLVIAHPTESS</sequence>
<evidence type="ECO:0000256" key="1">
    <source>
        <dbReference type="SAM" id="Coils"/>
    </source>
</evidence>
<name>A0A067R943_ZOONE</name>
<feature type="coiled-coil region" evidence="1">
    <location>
        <begin position="849"/>
        <end position="883"/>
    </location>
</feature>
<feature type="coiled-coil region" evidence="1">
    <location>
        <begin position="140"/>
        <end position="220"/>
    </location>
</feature>
<feature type="coiled-coil region" evidence="1">
    <location>
        <begin position="261"/>
        <end position="371"/>
    </location>
</feature>
<evidence type="ECO:0000256" key="2">
    <source>
        <dbReference type="SAM" id="MobiDB-lite"/>
    </source>
</evidence>
<feature type="coiled-coil region" evidence="1">
    <location>
        <begin position="467"/>
        <end position="494"/>
    </location>
</feature>
<evidence type="ECO:0000313" key="3">
    <source>
        <dbReference type="EMBL" id="KDR14987.1"/>
    </source>
</evidence>
<feature type="coiled-coil region" evidence="1">
    <location>
        <begin position="692"/>
        <end position="815"/>
    </location>
</feature>
<dbReference type="Proteomes" id="UP000027135">
    <property type="component" value="Unassembled WGS sequence"/>
</dbReference>
<dbReference type="eggNOG" id="ENOG502QT0E">
    <property type="taxonomic scope" value="Eukaryota"/>
</dbReference>